<gene>
    <name evidence="1" type="ORF">NP777_47485</name>
</gene>
<dbReference type="Gene3D" id="3.20.20.30">
    <property type="entry name" value="Luciferase-like domain"/>
    <property type="match status" value="1"/>
</dbReference>
<feature type="non-terminal residue" evidence="1">
    <location>
        <position position="76"/>
    </location>
</feature>
<dbReference type="Proteomes" id="UP001204746">
    <property type="component" value="Unassembled WGS sequence"/>
</dbReference>
<dbReference type="EMBL" id="JANIAA010000287">
    <property type="protein sequence ID" value="MCQ8195724.1"/>
    <property type="molecule type" value="Genomic_DNA"/>
</dbReference>
<accession>A0ABT1VEA0</accession>
<dbReference type="SUPFAM" id="SSF51679">
    <property type="entry name" value="Bacterial luciferase-like"/>
    <property type="match status" value="1"/>
</dbReference>
<comment type="caution">
    <text evidence="1">The sequence shown here is derived from an EMBL/GenBank/DDBJ whole genome shotgun (WGS) entry which is preliminary data.</text>
</comment>
<evidence type="ECO:0000313" key="2">
    <source>
        <dbReference type="Proteomes" id="UP001204746"/>
    </source>
</evidence>
<proteinExistence type="predicted"/>
<organism evidence="1 2">
    <name type="scientific">Streptomyces rugosispiralis</name>
    <dbReference type="NCBI Taxonomy" id="2967341"/>
    <lineage>
        <taxon>Bacteria</taxon>
        <taxon>Bacillati</taxon>
        <taxon>Actinomycetota</taxon>
        <taxon>Actinomycetes</taxon>
        <taxon>Kitasatosporales</taxon>
        <taxon>Streptomycetaceae</taxon>
        <taxon>Streptomyces</taxon>
    </lineage>
</organism>
<keyword evidence="2" id="KW-1185">Reference proteome</keyword>
<dbReference type="InterPro" id="IPR036661">
    <property type="entry name" value="Luciferase-like_sf"/>
</dbReference>
<name>A0ABT1VEA0_9ACTN</name>
<protein>
    <submittedName>
        <fullName evidence="1">LLM class flavin-dependent oxidoreductase</fullName>
    </submittedName>
</protein>
<sequence>HCIQHVQRYADMGVDALVLRVDSLPHHQLLRSIELFGKYVIPHFKNPRNVIRPADHVLADIRAARPAHQQALHQFH</sequence>
<evidence type="ECO:0000313" key="1">
    <source>
        <dbReference type="EMBL" id="MCQ8195724.1"/>
    </source>
</evidence>
<reference evidence="1 2" key="1">
    <citation type="submission" date="2022-07" db="EMBL/GenBank/DDBJ databases">
        <authorList>
            <person name="Phongsopitanun W."/>
            <person name="Tanasupawat S."/>
        </authorList>
    </citation>
    <scope>NUCLEOTIDE SEQUENCE [LARGE SCALE GENOMIC DNA]</scope>
    <source>
        <strain evidence="1 2">RCU-064</strain>
    </source>
</reference>
<feature type="non-terminal residue" evidence="1">
    <location>
        <position position="1"/>
    </location>
</feature>